<dbReference type="Proteomes" id="UP000179069">
    <property type="component" value="Unassembled WGS sequence"/>
</dbReference>
<comment type="similarity">
    <text evidence="1">Belongs to the glycosyltransferase 2 family.</text>
</comment>
<dbReference type="InterPro" id="IPR001173">
    <property type="entry name" value="Glyco_trans_2-like"/>
</dbReference>
<evidence type="ECO:0000256" key="1">
    <source>
        <dbReference type="ARBA" id="ARBA00006739"/>
    </source>
</evidence>
<evidence type="ECO:0000256" key="3">
    <source>
        <dbReference type="ARBA" id="ARBA00022679"/>
    </source>
</evidence>
<evidence type="ECO:0000256" key="2">
    <source>
        <dbReference type="ARBA" id="ARBA00022676"/>
    </source>
</evidence>
<evidence type="ECO:0000313" key="8">
    <source>
        <dbReference type="Proteomes" id="UP000179069"/>
    </source>
</evidence>
<evidence type="ECO:0000259" key="5">
    <source>
        <dbReference type="Pfam" id="PF00535"/>
    </source>
</evidence>
<feature type="transmembrane region" description="Helical" evidence="4">
    <location>
        <begin position="293"/>
        <end position="316"/>
    </location>
</feature>
<keyword evidence="3" id="KW-0808">Transferase</keyword>
<evidence type="ECO:0000259" key="6">
    <source>
        <dbReference type="Pfam" id="PF13632"/>
    </source>
</evidence>
<keyword evidence="2" id="KW-0328">Glycosyltransferase</keyword>
<protein>
    <recommendedName>
        <fullName evidence="5 6">Glycosyltransferase 2-like domain-containing protein</fullName>
    </recommendedName>
</protein>
<organism evidence="7 8">
    <name type="scientific">Candidatus Chisholmbacteria bacterium RIFCSPHIGHO2_01_FULL_49_18</name>
    <dbReference type="NCBI Taxonomy" id="1797590"/>
    <lineage>
        <taxon>Bacteria</taxon>
        <taxon>Candidatus Chisholmiibacteriota</taxon>
    </lineage>
</organism>
<dbReference type="GO" id="GO:0016757">
    <property type="term" value="F:glycosyltransferase activity"/>
    <property type="evidence" value="ECO:0007669"/>
    <property type="project" value="UniProtKB-KW"/>
</dbReference>
<dbReference type="Gene3D" id="3.90.550.10">
    <property type="entry name" value="Spore Coat Polysaccharide Biosynthesis Protein SpsA, Chain A"/>
    <property type="match status" value="1"/>
</dbReference>
<feature type="domain" description="Glycosyltransferase 2-like" evidence="5">
    <location>
        <begin position="30"/>
        <end position="141"/>
    </location>
</feature>
<evidence type="ECO:0000256" key="4">
    <source>
        <dbReference type="SAM" id="Phobius"/>
    </source>
</evidence>
<dbReference type="PANTHER" id="PTHR43179:SF12">
    <property type="entry name" value="GALACTOFURANOSYLTRANSFERASE GLFT2"/>
    <property type="match status" value="1"/>
</dbReference>
<name>A0A1G1VNX2_9BACT</name>
<proteinExistence type="inferred from homology"/>
<sequence>MAKNRSNENDKRPFVTIIILSADDVRITFQCLEALFKCTYYSPLEVLVVDNGSDPEQGRKLTKEILKYKGSRIKILRNEKNLGYARANNQAALEASGELLVFLNNDVVVTSSWLPPLISFMMKNRNNAACQPKLRSFVEREYFDYAGGAGGFLDMFGYPFTRGRVFDCIEKDVGQYDKPTEITWASGSCMVVRTDLFLEEHGFDEYFFSYMEEIDLCLRLKRKGYSIYCLPETCVYHYGAYTSNKDLGKKIFFNHRNNLYFIFKHYSIWPFFPLILIRLLFDIGSILHYLVEYHLGFVVAVFRAHLSLVIILPKLIREGVLTFKGRSLLVDDNIYKGSVVVSHFLLGRNNFDEVMGKGFRRQNYKRYVDVTYFREKTGELIPLPTNA</sequence>
<keyword evidence="4" id="KW-1133">Transmembrane helix</keyword>
<dbReference type="PANTHER" id="PTHR43179">
    <property type="entry name" value="RHAMNOSYLTRANSFERASE WBBL"/>
    <property type="match status" value="1"/>
</dbReference>
<accession>A0A1G1VNX2</accession>
<feature type="domain" description="Glycosyltransferase 2-like" evidence="6">
    <location>
        <begin position="168"/>
        <end position="242"/>
    </location>
</feature>
<dbReference type="InterPro" id="IPR029044">
    <property type="entry name" value="Nucleotide-diphossugar_trans"/>
</dbReference>
<dbReference type="CDD" id="cd04186">
    <property type="entry name" value="GT_2_like_c"/>
    <property type="match status" value="1"/>
</dbReference>
<keyword evidence="4" id="KW-0812">Transmembrane</keyword>
<dbReference type="EMBL" id="MHCI01000008">
    <property type="protein sequence ID" value="OGY16937.1"/>
    <property type="molecule type" value="Genomic_DNA"/>
</dbReference>
<gene>
    <name evidence="7" type="ORF">A2785_02260</name>
</gene>
<comment type="caution">
    <text evidence="7">The sequence shown here is derived from an EMBL/GenBank/DDBJ whole genome shotgun (WGS) entry which is preliminary data.</text>
</comment>
<feature type="transmembrane region" description="Helical" evidence="4">
    <location>
        <begin position="259"/>
        <end position="281"/>
    </location>
</feature>
<dbReference type="Pfam" id="PF00535">
    <property type="entry name" value="Glycos_transf_2"/>
    <property type="match status" value="1"/>
</dbReference>
<dbReference type="Pfam" id="PF13632">
    <property type="entry name" value="Glyco_trans_2_3"/>
    <property type="match status" value="1"/>
</dbReference>
<keyword evidence="4" id="KW-0472">Membrane</keyword>
<dbReference type="AlphaFoldDB" id="A0A1G1VNX2"/>
<dbReference type="SUPFAM" id="SSF53448">
    <property type="entry name" value="Nucleotide-diphospho-sugar transferases"/>
    <property type="match status" value="1"/>
</dbReference>
<evidence type="ECO:0000313" key="7">
    <source>
        <dbReference type="EMBL" id="OGY16937.1"/>
    </source>
</evidence>
<reference evidence="7 8" key="1">
    <citation type="journal article" date="2016" name="Nat. Commun.">
        <title>Thousands of microbial genomes shed light on interconnected biogeochemical processes in an aquifer system.</title>
        <authorList>
            <person name="Anantharaman K."/>
            <person name="Brown C.T."/>
            <person name="Hug L.A."/>
            <person name="Sharon I."/>
            <person name="Castelle C.J."/>
            <person name="Probst A.J."/>
            <person name="Thomas B.C."/>
            <person name="Singh A."/>
            <person name="Wilkins M.J."/>
            <person name="Karaoz U."/>
            <person name="Brodie E.L."/>
            <person name="Williams K.H."/>
            <person name="Hubbard S.S."/>
            <person name="Banfield J.F."/>
        </authorList>
    </citation>
    <scope>NUCLEOTIDE SEQUENCE [LARGE SCALE GENOMIC DNA]</scope>
</reference>